<gene>
    <name evidence="2" type="primary">PowCR01_000155000</name>
    <name evidence="2" type="ORF">POWCR01_000155000</name>
</gene>
<feature type="transmembrane region" description="Helical" evidence="1">
    <location>
        <begin position="256"/>
        <end position="277"/>
    </location>
</feature>
<organism evidence="2 3">
    <name type="scientific">Plasmodium ovale</name>
    <name type="common">malaria parasite P. ovale</name>
    <dbReference type="NCBI Taxonomy" id="36330"/>
    <lineage>
        <taxon>Eukaryota</taxon>
        <taxon>Sar</taxon>
        <taxon>Alveolata</taxon>
        <taxon>Apicomplexa</taxon>
        <taxon>Aconoidasida</taxon>
        <taxon>Haemosporida</taxon>
        <taxon>Plasmodiidae</taxon>
        <taxon>Plasmodium</taxon>
        <taxon>Plasmodium (Plasmodium)</taxon>
    </lineage>
</organism>
<evidence type="ECO:0000313" key="3">
    <source>
        <dbReference type="Proteomes" id="UP000243200"/>
    </source>
</evidence>
<sequence length="335" mass="39363">MTNWDEFFKDAPAKQIYEEFNQVIPVLGNDNYFQEAIEEAKDDSKIKEIYTKFVGNLLNNSKFKGSKLTIKEYCMHLHFWLYDQIITKFRENNDDNKIMDIMHALFGGWFDFIRDSPDVKCSPVYSTNATLEEWIRGKLVLDYFKNYDYITNNYSSSNKKCEEYRTYLKHINEQYEEYKKKCSIDLTAPCNNYYSHIDKYNPNVLLSEQSCEDKNVLKVSSTEDTGEISEAMGRFPSQGTLDMGKVQDHNAPSVSVYNIVVASSSILGTFTFFFIFYRLTPLGHWLRTRLLGKKLIDHNKYEEESNEYLENTYDQENILYNSSRHNVGYNPLNIP</sequence>
<keyword evidence="1" id="KW-1133">Transmembrane helix</keyword>
<dbReference type="Pfam" id="PF05795">
    <property type="entry name" value="Plasmodium_Vir"/>
    <property type="match status" value="2"/>
</dbReference>
<protein>
    <submittedName>
        <fullName evidence="2">PIR protein</fullName>
    </submittedName>
</protein>
<name>A0A1C3KIX3_PLAOA</name>
<dbReference type="AlphaFoldDB" id="A0A1C3KIX3"/>
<dbReference type="VEuPathDB" id="PlasmoDB:PocGH01_00097300"/>
<keyword evidence="1" id="KW-0472">Membrane</keyword>
<dbReference type="Proteomes" id="UP000243200">
    <property type="component" value="Unassembled WGS sequence"/>
</dbReference>
<dbReference type="OrthoDB" id="387420at2759"/>
<proteinExistence type="predicted"/>
<keyword evidence="1" id="KW-0812">Transmembrane</keyword>
<dbReference type="InterPro" id="IPR008780">
    <property type="entry name" value="Plasmodium_Vir"/>
</dbReference>
<evidence type="ECO:0000313" key="2">
    <source>
        <dbReference type="EMBL" id="SBT73809.1"/>
    </source>
</evidence>
<reference evidence="2 3" key="1">
    <citation type="submission" date="2016-06" db="EMBL/GenBank/DDBJ databases">
        <authorList>
            <consortium name="Pathogen Informatics"/>
        </authorList>
    </citation>
    <scope>NUCLEOTIDE SEQUENCE [LARGE SCALE GENOMIC DNA]</scope>
</reference>
<evidence type="ECO:0000256" key="1">
    <source>
        <dbReference type="SAM" id="Phobius"/>
    </source>
</evidence>
<dbReference type="VEuPathDB" id="PlasmoDB:POWCR01_000155000"/>
<dbReference type="EMBL" id="FLRJ01000512">
    <property type="protein sequence ID" value="SBT73809.1"/>
    <property type="molecule type" value="Genomic_DNA"/>
</dbReference>
<accession>A0A1C3KIX3</accession>